<reference evidence="2 3" key="2">
    <citation type="submission" date="2018-11" db="EMBL/GenBank/DDBJ databases">
        <authorList>
            <consortium name="Pathogen Informatics"/>
        </authorList>
    </citation>
    <scope>NUCLEOTIDE SEQUENCE [LARGE SCALE GENOMIC DNA]</scope>
</reference>
<dbReference type="WBParaSite" id="TTAC_0001119201-mRNA-1">
    <property type="protein sequence ID" value="TTAC_0001119201-mRNA-1"/>
    <property type="gene ID" value="TTAC_0001119201"/>
</dbReference>
<evidence type="ECO:0000313" key="3">
    <source>
        <dbReference type="Proteomes" id="UP000274429"/>
    </source>
</evidence>
<keyword evidence="3" id="KW-1185">Reference proteome</keyword>
<evidence type="ECO:0000313" key="4">
    <source>
        <dbReference type="WBParaSite" id="TTAC_0001119201-mRNA-1"/>
    </source>
</evidence>
<feature type="region of interest" description="Disordered" evidence="1">
    <location>
        <begin position="35"/>
        <end position="84"/>
    </location>
</feature>
<organism evidence="4">
    <name type="scientific">Hydatigena taeniaeformis</name>
    <name type="common">Feline tapeworm</name>
    <name type="synonym">Taenia taeniaeformis</name>
    <dbReference type="NCBI Taxonomy" id="6205"/>
    <lineage>
        <taxon>Eukaryota</taxon>
        <taxon>Metazoa</taxon>
        <taxon>Spiralia</taxon>
        <taxon>Lophotrochozoa</taxon>
        <taxon>Platyhelminthes</taxon>
        <taxon>Cestoda</taxon>
        <taxon>Eucestoda</taxon>
        <taxon>Cyclophyllidea</taxon>
        <taxon>Taeniidae</taxon>
        <taxon>Hydatigera</taxon>
    </lineage>
</organism>
<protein>
    <submittedName>
        <fullName evidence="4">Secreted protein</fullName>
    </submittedName>
</protein>
<sequence length="84" mass="9254">MHHNSTLARLQRSALLLPFFSFHRSSFHLHLTLISSSHPTSSSPPPSSSPSPSTTASPHIVHFAGATSSYRRRTFGRVATTREE</sequence>
<gene>
    <name evidence="2" type="ORF">TTAC_LOCUS11175</name>
</gene>
<reference evidence="4" key="1">
    <citation type="submission" date="2017-02" db="UniProtKB">
        <authorList>
            <consortium name="WormBaseParasite"/>
        </authorList>
    </citation>
    <scope>IDENTIFICATION</scope>
</reference>
<evidence type="ECO:0000256" key="1">
    <source>
        <dbReference type="SAM" id="MobiDB-lite"/>
    </source>
</evidence>
<dbReference type="Proteomes" id="UP000274429">
    <property type="component" value="Unassembled WGS sequence"/>
</dbReference>
<dbReference type="EMBL" id="UYWX01023122">
    <property type="protein sequence ID" value="VDM36155.1"/>
    <property type="molecule type" value="Genomic_DNA"/>
</dbReference>
<name>A0A0R3XCB5_HYDTA</name>
<proteinExistence type="predicted"/>
<evidence type="ECO:0000313" key="2">
    <source>
        <dbReference type="EMBL" id="VDM36155.1"/>
    </source>
</evidence>
<feature type="compositionally biased region" description="Low complexity" evidence="1">
    <location>
        <begin position="50"/>
        <end position="59"/>
    </location>
</feature>
<accession>A0A0R3XCB5</accession>
<dbReference type="AlphaFoldDB" id="A0A0R3XCB5"/>